<dbReference type="GO" id="GO:0006355">
    <property type="term" value="P:regulation of DNA-templated transcription"/>
    <property type="evidence" value="ECO:0007669"/>
    <property type="project" value="InterPro"/>
</dbReference>
<sequence>MNYATVNTILDTIIHTSNNNITVTDGKGYILYTNSQHWAVYGIELDQYVGKSVYELEAEGILSPSITAMVLKERKSIEVMQHTITGKVVMATAYPVFNDDGKIILVISYAQDQTEINDLQYQYEQLKKKIESYQTEVKELLGKGDVIYRSKKMEHIEKTLYRVAESDATVLFLGESGVGKSMFARKLHNQSYRKKEPFIEVNCSTIPESLFEAEMFGYEPGSFTGALKQGKQGLIEQAHNGTLFLDEIGELPLAIQVKLLKVLQEKKFTRIGGTKECHIDFRLVAATNQNLEEMVQKGTFRLDLYYRLSVIPLHIPSLRDRKEDIALLINHYLEFINKKYKTNKKLHSATYETLIQYTWPGNVRELENLIERLILTTDETIIFPNTLPSSIIVQSPTSQKEPSLIIEQTMIESYDLKTILEKVEKWIISKAYQQCKSTYKMAAFLGISQPSVIRKLKKYKNQFLP</sequence>
<evidence type="ECO:0000313" key="12">
    <source>
        <dbReference type="Proteomes" id="UP000266016"/>
    </source>
</evidence>
<dbReference type="GO" id="GO:0005524">
    <property type="term" value="F:ATP binding"/>
    <property type="evidence" value="ECO:0007669"/>
    <property type="project" value="UniProtKB-KW"/>
</dbReference>
<dbReference type="Gene3D" id="1.10.10.60">
    <property type="entry name" value="Homeodomain-like"/>
    <property type="match status" value="1"/>
</dbReference>
<dbReference type="GO" id="GO:0003677">
    <property type="term" value="F:DNA binding"/>
    <property type="evidence" value="ECO:0007669"/>
    <property type="project" value="UniProtKB-KW"/>
</dbReference>
<keyword evidence="12" id="KW-1185">Reference proteome</keyword>
<dbReference type="InterPro" id="IPR009057">
    <property type="entry name" value="Homeodomain-like_sf"/>
</dbReference>
<dbReference type="Gene3D" id="3.40.50.300">
    <property type="entry name" value="P-loop containing nucleotide triphosphate hydrolases"/>
    <property type="match status" value="1"/>
</dbReference>
<dbReference type="Pfam" id="PF13426">
    <property type="entry name" value="PAS_9"/>
    <property type="match status" value="1"/>
</dbReference>
<evidence type="ECO:0000256" key="4">
    <source>
        <dbReference type="ARBA" id="ARBA00023015"/>
    </source>
</evidence>
<evidence type="ECO:0000256" key="7">
    <source>
        <dbReference type="ARBA" id="ARBA00029500"/>
    </source>
</evidence>
<dbReference type="SUPFAM" id="SSF46689">
    <property type="entry name" value="Homeodomain-like"/>
    <property type="match status" value="1"/>
</dbReference>
<keyword evidence="2" id="KW-0058">Aromatic hydrocarbons catabolism</keyword>
<keyword evidence="8" id="KW-0175">Coiled coil</keyword>
<dbReference type="RefSeq" id="WP_119115748.1">
    <property type="nucleotide sequence ID" value="NZ_QWVS01000003.1"/>
</dbReference>
<evidence type="ECO:0000256" key="3">
    <source>
        <dbReference type="ARBA" id="ARBA00022840"/>
    </source>
</evidence>
<accession>A0A398BEI7</accession>
<keyword evidence="1" id="KW-0547">Nucleotide-binding</keyword>
<feature type="coiled-coil region" evidence="8">
    <location>
        <begin position="109"/>
        <end position="143"/>
    </location>
</feature>
<dbReference type="Pfam" id="PF25601">
    <property type="entry name" value="AAA_lid_14"/>
    <property type="match status" value="1"/>
</dbReference>
<dbReference type="EMBL" id="QWVS01000003">
    <property type="protein sequence ID" value="RID88759.1"/>
    <property type="molecule type" value="Genomic_DNA"/>
</dbReference>
<evidence type="ECO:0000256" key="6">
    <source>
        <dbReference type="ARBA" id="ARBA00023163"/>
    </source>
</evidence>
<dbReference type="PROSITE" id="PS50112">
    <property type="entry name" value="PAS"/>
    <property type="match status" value="1"/>
</dbReference>
<feature type="domain" description="PAS" evidence="10">
    <location>
        <begin position="6"/>
        <end position="56"/>
    </location>
</feature>
<reference evidence="11 12" key="1">
    <citation type="submission" date="2018-08" db="EMBL/GenBank/DDBJ databases">
        <title>Bacillus jemisoniae sp. nov., Bacillus chryseoplanitiae sp. nov., Bacillus resnikiae sp. nov., and Bacillus frankliniae sp. nov., isolated from Viking spacecraft and associated surfaces.</title>
        <authorList>
            <person name="Seuylemezian A."/>
            <person name="Vaishampayan P."/>
        </authorList>
    </citation>
    <scope>NUCLEOTIDE SEQUENCE [LARGE SCALE GENOMIC DNA]</scope>
    <source>
        <strain evidence="11 12">MA001</strain>
    </source>
</reference>
<dbReference type="PROSITE" id="PS00675">
    <property type="entry name" value="SIGMA54_INTERACT_1"/>
    <property type="match status" value="1"/>
</dbReference>
<evidence type="ECO:0000256" key="1">
    <source>
        <dbReference type="ARBA" id="ARBA00022741"/>
    </source>
</evidence>
<dbReference type="Gene3D" id="3.30.450.20">
    <property type="entry name" value="PAS domain"/>
    <property type="match status" value="1"/>
</dbReference>
<protein>
    <recommendedName>
        <fullName evidence="7">HTH-type transcriptional regulatory protein TyrR</fullName>
    </recommendedName>
</protein>
<dbReference type="InterPro" id="IPR002078">
    <property type="entry name" value="Sigma_54_int"/>
</dbReference>
<feature type="domain" description="Sigma-54 factor interaction" evidence="9">
    <location>
        <begin position="146"/>
        <end position="375"/>
    </location>
</feature>
<keyword evidence="3" id="KW-0067">ATP-binding</keyword>
<dbReference type="InterPro" id="IPR030828">
    <property type="entry name" value="HTH_TyrR"/>
</dbReference>
<dbReference type="PROSITE" id="PS00688">
    <property type="entry name" value="SIGMA54_INTERACT_3"/>
    <property type="match status" value="1"/>
</dbReference>
<dbReference type="Pfam" id="PF18024">
    <property type="entry name" value="HTH_50"/>
    <property type="match status" value="1"/>
</dbReference>
<dbReference type="Proteomes" id="UP000266016">
    <property type="component" value="Unassembled WGS sequence"/>
</dbReference>
<dbReference type="Pfam" id="PF00158">
    <property type="entry name" value="Sigma54_activat"/>
    <property type="match status" value="1"/>
</dbReference>
<organism evidence="11 12">
    <name type="scientific">Peribacillus asahii</name>
    <dbReference type="NCBI Taxonomy" id="228899"/>
    <lineage>
        <taxon>Bacteria</taxon>
        <taxon>Bacillati</taxon>
        <taxon>Bacillota</taxon>
        <taxon>Bacilli</taxon>
        <taxon>Bacillales</taxon>
        <taxon>Bacillaceae</taxon>
        <taxon>Peribacillus</taxon>
    </lineage>
</organism>
<evidence type="ECO:0000256" key="8">
    <source>
        <dbReference type="SAM" id="Coils"/>
    </source>
</evidence>
<evidence type="ECO:0000259" key="9">
    <source>
        <dbReference type="PROSITE" id="PS50045"/>
    </source>
</evidence>
<dbReference type="PANTHER" id="PTHR32071">
    <property type="entry name" value="TRANSCRIPTIONAL REGULATORY PROTEIN"/>
    <property type="match status" value="1"/>
</dbReference>
<evidence type="ECO:0000256" key="2">
    <source>
        <dbReference type="ARBA" id="ARBA00022797"/>
    </source>
</evidence>
<dbReference type="PROSITE" id="PS50045">
    <property type="entry name" value="SIGMA54_INTERACT_4"/>
    <property type="match status" value="1"/>
</dbReference>
<dbReference type="InterPro" id="IPR025944">
    <property type="entry name" value="Sigma_54_int_dom_CS"/>
</dbReference>
<dbReference type="InterPro" id="IPR025943">
    <property type="entry name" value="Sigma_54_int_dom_ATP-bd_2"/>
</dbReference>
<evidence type="ECO:0000259" key="10">
    <source>
        <dbReference type="PROSITE" id="PS50112"/>
    </source>
</evidence>
<comment type="caution">
    <text evidence="11">The sequence shown here is derived from an EMBL/GenBank/DDBJ whole genome shotgun (WGS) entry which is preliminary data.</text>
</comment>
<keyword evidence="5" id="KW-0238">DNA-binding</keyword>
<dbReference type="InterPro" id="IPR058031">
    <property type="entry name" value="AAA_lid_NorR"/>
</dbReference>
<dbReference type="SUPFAM" id="SSF52540">
    <property type="entry name" value="P-loop containing nucleoside triphosphate hydrolases"/>
    <property type="match status" value="1"/>
</dbReference>
<dbReference type="PANTHER" id="PTHR32071:SF57">
    <property type="entry name" value="C4-DICARBOXYLATE TRANSPORT TRANSCRIPTIONAL REGULATORY PROTEIN DCTD"/>
    <property type="match status" value="1"/>
</dbReference>
<dbReference type="InterPro" id="IPR000014">
    <property type="entry name" value="PAS"/>
</dbReference>
<dbReference type="InterPro" id="IPR025662">
    <property type="entry name" value="Sigma_54_int_dom_ATP-bd_1"/>
</dbReference>
<dbReference type="InterPro" id="IPR035965">
    <property type="entry name" value="PAS-like_dom_sf"/>
</dbReference>
<dbReference type="SMART" id="SM00382">
    <property type="entry name" value="AAA"/>
    <property type="match status" value="1"/>
</dbReference>
<evidence type="ECO:0000313" key="11">
    <source>
        <dbReference type="EMBL" id="RID88759.1"/>
    </source>
</evidence>
<dbReference type="AlphaFoldDB" id="A0A398BEI7"/>
<dbReference type="InterPro" id="IPR003593">
    <property type="entry name" value="AAA+_ATPase"/>
</dbReference>
<keyword evidence="4" id="KW-0805">Transcription regulation</keyword>
<dbReference type="PROSITE" id="PS00676">
    <property type="entry name" value="SIGMA54_INTERACT_2"/>
    <property type="match status" value="1"/>
</dbReference>
<dbReference type="CDD" id="cd00009">
    <property type="entry name" value="AAA"/>
    <property type="match status" value="1"/>
</dbReference>
<name>A0A398BEI7_9BACI</name>
<gene>
    <name evidence="11" type="ORF">D1953_03315</name>
</gene>
<evidence type="ECO:0000256" key="5">
    <source>
        <dbReference type="ARBA" id="ARBA00023125"/>
    </source>
</evidence>
<dbReference type="SUPFAM" id="SSF55785">
    <property type="entry name" value="PYP-like sensor domain (PAS domain)"/>
    <property type="match status" value="1"/>
</dbReference>
<dbReference type="Gene3D" id="1.10.8.60">
    <property type="match status" value="1"/>
</dbReference>
<dbReference type="FunFam" id="3.40.50.300:FF:000006">
    <property type="entry name" value="DNA-binding transcriptional regulator NtrC"/>
    <property type="match status" value="1"/>
</dbReference>
<dbReference type="InterPro" id="IPR027417">
    <property type="entry name" value="P-loop_NTPase"/>
</dbReference>
<keyword evidence="6" id="KW-0804">Transcription</keyword>
<proteinExistence type="predicted"/>